<feature type="signal peptide" evidence="2">
    <location>
        <begin position="1"/>
        <end position="26"/>
    </location>
</feature>
<organism evidence="3 4">
    <name type="scientific">Alloyangia pacifica</name>
    <dbReference type="NCBI Taxonomy" id="311180"/>
    <lineage>
        <taxon>Bacteria</taxon>
        <taxon>Pseudomonadati</taxon>
        <taxon>Pseudomonadota</taxon>
        <taxon>Alphaproteobacteria</taxon>
        <taxon>Rhodobacterales</taxon>
        <taxon>Roseobacteraceae</taxon>
        <taxon>Alloyangia</taxon>
    </lineage>
</organism>
<evidence type="ECO:0008006" key="5">
    <source>
        <dbReference type="Google" id="ProtNLM"/>
    </source>
</evidence>
<sequence>MFRLPLTPTRKSIAALAAVLSLSACANGLANLEKPAEPIGDFKLGFSEVVAPNIVKGPLSREASAEEWVQSVDKAIEERFDRKTGEKYYHIGTSIEGYVLAQPGVPLVFSPKSALILRVTLWDDAAQEKLNAEPEQIIVMEAITAETVAGSGLTQSRETQMRNLSANAALQIEQWMRGELREKGWFGGKPAQAAAEARLERAAAVESDPAVSAADGPARETVTE</sequence>
<proteinExistence type="predicted"/>
<name>A0A1I6WN29_9RHOB</name>
<gene>
    <name evidence="3" type="ORF">SAMN04488050_1308</name>
</gene>
<protein>
    <recommendedName>
        <fullName evidence="5">DUF3313 domain-containing protein</fullName>
    </recommendedName>
</protein>
<dbReference type="AlphaFoldDB" id="A0A1I6WN29"/>
<feature type="chain" id="PRO_5011619367" description="DUF3313 domain-containing protein" evidence="2">
    <location>
        <begin position="27"/>
        <end position="224"/>
    </location>
</feature>
<evidence type="ECO:0000256" key="1">
    <source>
        <dbReference type="SAM" id="MobiDB-lite"/>
    </source>
</evidence>
<feature type="region of interest" description="Disordered" evidence="1">
    <location>
        <begin position="197"/>
        <end position="224"/>
    </location>
</feature>
<dbReference type="RefSeq" id="WP_245696283.1">
    <property type="nucleotide sequence ID" value="NZ_FNCL01000035.1"/>
</dbReference>
<evidence type="ECO:0000313" key="3">
    <source>
        <dbReference type="EMBL" id="SFT27420.1"/>
    </source>
</evidence>
<reference evidence="4" key="1">
    <citation type="submission" date="2016-10" db="EMBL/GenBank/DDBJ databases">
        <authorList>
            <person name="Varghese N."/>
            <person name="Submissions S."/>
        </authorList>
    </citation>
    <scope>NUCLEOTIDE SEQUENCE [LARGE SCALE GENOMIC DNA]</scope>
    <source>
        <strain evidence="4">DSM 26894</strain>
    </source>
</reference>
<keyword evidence="4" id="KW-1185">Reference proteome</keyword>
<dbReference type="EMBL" id="FOZW01000030">
    <property type="protein sequence ID" value="SFT27420.1"/>
    <property type="molecule type" value="Genomic_DNA"/>
</dbReference>
<dbReference type="STRING" id="311180.SAMN04488050_1308"/>
<dbReference type="Proteomes" id="UP000199392">
    <property type="component" value="Unassembled WGS sequence"/>
</dbReference>
<evidence type="ECO:0000256" key="2">
    <source>
        <dbReference type="SAM" id="SignalP"/>
    </source>
</evidence>
<keyword evidence="2" id="KW-0732">Signal</keyword>
<accession>A0A1I6WN29</accession>
<evidence type="ECO:0000313" key="4">
    <source>
        <dbReference type="Proteomes" id="UP000199392"/>
    </source>
</evidence>
<dbReference type="PROSITE" id="PS51257">
    <property type="entry name" value="PROKAR_LIPOPROTEIN"/>
    <property type="match status" value="1"/>
</dbReference>